<sequence length="673" mass="75700">MDPPQMVTYVVVPNRDLLLDHMKHTREFKMETCQWLASKQDIHNSKVVYLALESAGSDSFEAYWTKNEKFISRICFDEIHQMLSHAEFRPAFNKLQRLAKMRVPHIYLTASLPVRMEEHLLLKCGLPSTTPIIRSPTNRTNISYNIIRWDNRVTTELHLLTNLVNLLTEHFLEGGDIGIIFAESKHKVNLISKAITHCKSHADMNFRERAEDFRNWSKGIRRWIVASTTLIHGIDLPNVGAVIFLGPVFGLLNIVQGGGRILRSGRFGHCIVLTESRTELILLTGPEDHDFDCEWEGRKWLRNNTVCRRIELSRTMDGKVKTCHDLPGCFFCDICKPDSDLLTSIDAIIKDPGVPQEGDTPSSSTSCADAGSSENDEENDRWVPISSLTNRTSTTDPDWLSNADTPSQESHPVSSSAEVSAPPPPPPSAAPNALSPASRRPAKACAANVMTQFRRQAVLNNAKKAPVTLPGDVSTSVAYDAALVQANEQVKHAKVKILSEAIQKLEGKCPICWASKSEIFTLVPGVKHTPFLACRAGHSYVHNAFGWIDFKKRLKFTKYQYCYMCGVPQKPYLPDGHPTVGCTLEEPNCPVPDFIVLIIWHIRQSPAIWSQAIRCPRFLGLTKDIGLTEFTAWCMTLKDNRSFHNAVELVIWFLQERASADRRSLELKLKRSL</sequence>
<dbReference type="GeneID" id="85362023"/>
<accession>A0AA39JCF4</accession>
<comment type="caution">
    <text evidence="6">The sequence shown here is derived from an EMBL/GenBank/DDBJ whole genome shotgun (WGS) entry which is preliminary data.</text>
</comment>
<feature type="region of interest" description="Disordered" evidence="4">
    <location>
        <begin position="351"/>
        <end position="441"/>
    </location>
</feature>
<reference evidence="6" key="1">
    <citation type="submission" date="2023-06" db="EMBL/GenBank/DDBJ databases">
        <authorList>
            <consortium name="Lawrence Berkeley National Laboratory"/>
            <person name="Ahrendt S."/>
            <person name="Sahu N."/>
            <person name="Indic B."/>
            <person name="Wong-Bajracharya J."/>
            <person name="Merenyi Z."/>
            <person name="Ke H.-M."/>
            <person name="Monk M."/>
            <person name="Kocsube S."/>
            <person name="Drula E."/>
            <person name="Lipzen A."/>
            <person name="Balint B."/>
            <person name="Henrissat B."/>
            <person name="Andreopoulos B."/>
            <person name="Martin F.M."/>
            <person name="Harder C.B."/>
            <person name="Rigling D."/>
            <person name="Ford K.L."/>
            <person name="Foster G.D."/>
            <person name="Pangilinan J."/>
            <person name="Papanicolaou A."/>
            <person name="Barry K."/>
            <person name="LaButti K."/>
            <person name="Viragh M."/>
            <person name="Koriabine M."/>
            <person name="Yan M."/>
            <person name="Riley R."/>
            <person name="Champramary S."/>
            <person name="Plett K.L."/>
            <person name="Tsai I.J."/>
            <person name="Slot J."/>
            <person name="Sipos G."/>
            <person name="Plett J."/>
            <person name="Nagy L.G."/>
            <person name="Grigoriev I.V."/>
        </authorList>
    </citation>
    <scope>NUCLEOTIDE SEQUENCE</scope>
    <source>
        <strain evidence="6">CCBAS 213</strain>
    </source>
</reference>
<dbReference type="PROSITE" id="PS51194">
    <property type="entry name" value="HELICASE_CTER"/>
    <property type="match status" value="1"/>
</dbReference>
<feature type="compositionally biased region" description="Low complexity" evidence="4">
    <location>
        <begin position="430"/>
        <end position="439"/>
    </location>
</feature>
<organism evidence="6 7">
    <name type="scientific">Armillaria tabescens</name>
    <name type="common">Ringless honey mushroom</name>
    <name type="synonym">Agaricus tabescens</name>
    <dbReference type="NCBI Taxonomy" id="1929756"/>
    <lineage>
        <taxon>Eukaryota</taxon>
        <taxon>Fungi</taxon>
        <taxon>Dikarya</taxon>
        <taxon>Basidiomycota</taxon>
        <taxon>Agaricomycotina</taxon>
        <taxon>Agaricomycetes</taxon>
        <taxon>Agaricomycetidae</taxon>
        <taxon>Agaricales</taxon>
        <taxon>Marasmiineae</taxon>
        <taxon>Physalacriaceae</taxon>
        <taxon>Desarmillaria</taxon>
    </lineage>
</organism>
<dbReference type="PANTHER" id="PTHR13710">
    <property type="entry name" value="DNA HELICASE RECQ FAMILY MEMBER"/>
    <property type="match status" value="1"/>
</dbReference>
<dbReference type="AlphaFoldDB" id="A0AA39JCF4"/>
<evidence type="ECO:0000256" key="1">
    <source>
        <dbReference type="ARBA" id="ARBA00005446"/>
    </source>
</evidence>
<evidence type="ECO:0000256" key="2">
    <source>
        <dbReference type="ARBA" id="ARBA00034617"/>
    </source>
</evidence>
<dbReference type="Gene3D" id="3.40.50.300">
    <property type="entry name" value="P-loop containing nucleotide triphosphate hydrolases"/>
    <property type="match status" value="2"/>
</dbReference>
<evidence type="ECO:0000313" key="6">
    <source>
        <dbReference type="EMBL" id="KAK0440200.1"/>
    </source>
</evidence>
<dbReference type="SMART" id="SM00490">
    <property type="entry name" value="HELICc"/>
    <property type="match status" value="1"/>
</dbReference>
<evidence type="ECO:0000313" key="7">
    <source>
        <dbReference type="Proteomes" id="UP001175211"/>
    </source>
</evidence>
<dbReference type="Proteomes" id="UP001175211">
    <property type="component" value="Unassembled WGS sequence"/>
</dbReference>
<dbReference type="EC" id="5.6.2.4" evidence="3"/>
<evidence type="ECO:0000256" key="4">
    <source>
        <dbReference type="SAM" id="MobiDB-lite"/>
    </source>
</evidence>
<dbReference type="GO" id="GO:0000724">
    <property type="term" value="P:double-strand break repair via homologous recombination"/>
    <property type="evidence" value="ECO:0007669"/>
    <property type="project" value="TreeGrafter"/>
</dbReference>
<comment type="similarity">
    <text evidence="1">Belongs to the helicase family. RecQ subfamily.</text>
</comment>
<keyword evidence="7" id="KW-1185">Reference proteome</keyword>
<gene>
    <name evidence="6" type="ORF">EV420DRAFT_1650595</name>
</gene>
<dbReference type="Pfam" id="PF00271">
    <property type="entry name" value="Helicase_C"/>
    <property type="match status" value="1"/>
</dbReference>
<protein>
    <recommendedName>
        <fullName evidence="3">DNA 3'-5' helicase</fullName>
        <ecNumber evidence="3">5.6.2.4</ecNumber>
    </recommendedName>
</protein>
<dbReference type="EMBL" id="JAUEPS010000078">
    <property type="protein sequence ID" value="KAK0440200.1"/>
    <property type="molecule type" value="Genomic_DNA"/>
</dbReference>
<comment type="catalytic activity">
    <reaction evidence="2">
        <text>Couples ATP hydrolysis with the unwinding of duplex DNA by translocating in the 3'-5' direction.</text>
        <dbReference type="EC" id="5.6.2.4"/>
    </reaction>
</comment>
<dbReference type="InterPro" id="IPR001650">
    <property type="entry name" value="Helicase_C-like"/>
</dbReference>
<dbReference type="RefSeq" id="XP_060323524.1">
    <property type="nucleotide sequence ID" value="XM_060478475.1"/>
</dbReference>
<feature type="domain" description="Helicase C-terminal" evidence="5">
    <location>
        <begin position="166"/>
        <end position="318"/>
    </location>
</feature>
<proteinExistence type="inferred from homology"/>
<dbReference type="GO" id="GO:0005737">
    <property type="term" value="C:cytoplasm"/>
    <property type="evidence" value="ECO:0007669"/>
    <property type="project" value="TreeGrafter"/>
</dbReference>
<dbReference type="GO" id="GO:0009378">
    <property type="term" value="F:four-way junction helicase activity"/>
    <property type="evidence" value="ECO:0007669"/>
    <property type="project" value="TreeGrafter"/>
</dbReference>
<evidence type="ECO:0000259" key="5">
    <source>
        <dbReference type="PROSITE" id="PS51194"/>
    </source>
</evidence>
<name>A0AA39JCF4_ARMTA</name>
<keyword evidence="6" id="KW-0378">Hydrolase</keyword>
<dbReference type="SUPFAM" id="SSF52540">
    <property type="entry name" value="P-loop containing nucleoside triphosphate hydrolases"/>
    <property type="match status" value="1"/>
</dbReference>
<dbReference type="GO" id="GO:0005694">
    <property type="term" value="C:chromosome"/>
    <property type="evidence" value="ECO:0007669"/>
    <property type="project" value="TreeGrafter"/>
</dbReference>
<evidence type="ECO:0000256" key="3">
    <source>
        <dbReference type="ARBA" id="ARBA00034808"/>
    </source>
</evidence>
<feature type="compositionally biased region" description="Polar residues" evidence="4">
    <location>
        <begin position="386"/>
        <end position="411"/>
    </location>
</feature>
<dbReference type="PANTHER" id="PTHR13710:SF154">
    <property type="entry name" value="RECQ HELICASE, PUTATIVE (AFU_ORTHOLOGUE AFUA_6G14720)-RELATED"/>
    <property type="match status" value="1"/>
</dbReference>
<dbReference type="InterPro" id="IPR027417">
    <property type="entry name" value="P-loop_NTPase"/>
</dbReference>
<dbReference type="GO" id="GO:0016787">
    <property type="term" value="F:hydrolase activity"/>
    <property type="evidence" value="ECO:0007669"/>
    <property type="project" value="UniProtKB-KW"/>
</dbReference>
<feature type="compositionally biased region" description="Low complexity" evidence="4">
    <location>
        <begin position="362"/>
        <end position="373"/>
    </location>
</feature>
<dbReference type="GO" id="GO:0043138">
    <property type="term" value="F:3'-5' DNA helicase activity"/>
    <property type="evidence" value="ECO:0007669"/>
    <property type="project" value="UniProtKB-EC"/>
</dbReference>